<feature type="transmembrane region" description="Helical" evidence="1">
    <location>
        <begin position="37"/>
        <end position="58"/>
    </location>
</feature>
<keyword evidence="1" id="KW-0472">Membrane</keyword>
<feature type="transmembrane region" description="Helical" evidence="1">
    <location>
        <begin position="12"/>
        <end position="31"/>
    </location>
</feature>
<name>A0A1F7GB79_9BACT</name>
<evidence type="ECO:0000256" key="1">
    <source>
        <dbReference type="SAM" id="Phobius"/>
    </source>
</evidence>
<dbReference type="Proteomes" id="UP000178372">
    <property type="component" value="Unassembled WGS sequence"/>
</dbReference>
<reference evidence="2 3" key="1">
    <citation type="journal article" date="2016" name="Nat. Commun.">
        <title>Thousands of microbial genomes shed light on interconnected biogeochemical processes in an aquifer system.</title>
        <authorList>
            <person name="Anantharaman K."/>
            <person name="Brown C.T."/>
            <person name="Hug L.A."/>
            <person name="Sharon I."/>
            <person name="Castelle C.J."/>
            <person name="Probst A.J."/>
            <person name="Thomas B.C."/>
            <person name="Singh A."/>
            <person name="Wilkins M.J."/>
            <person name="Karaoz U."/>
            <person name="Brodie E.L."/>
            <person name="Williams K.H."/>
            <person name="Hubbard S.S."/>
            <person name="Banfield J.F."/>
        </authorList>
    </citation>
    <scope>NUCLEOTIDE SEQUENCE [LARGE SCALE GENOMIC DNA]</scope>
</reference>
<dbReference type="EMBL" id="MFZF01000020">
    <property type="protein sequence ID" value="OGK16158.1"/>
    <property type="molecule type" value="Genomic_DNA"/>
</dbReference>
<sequence>MNMKMLHMIAYLLLWVGGINWGLIGLFKFNLVEALGLPAGIVSLVYILVGLSAVYTLATHMGDCKVCSKK</sequence>
<protein>
    <recommendedName>
        <fullName evidence="4">DUF378 domain-containing protein</fullName>
    </recommendedName>
</protein>
<dbReference type="Pfam" id="PF04070">
    <property type="entry name" value="DUF378"/>
    <property type="match status" value="1"/>
</dbReference>
<keyword evidence="1" id="KW-0812">Transmembrane</keyword>
<accession>A0A1F7GB79</accession>
<keyword evidence="1" id="KW-1133">Transmembrane helix</keyword>
<proteinExistence type="predicted"/>
<evidence type="ECO:0000313" key="2">
    <source>
        <dbReference type="EMBL" id="OGK16158.1"/>
    </source>
</evidence>
<dbReference type="AlphaFoldDB" id="A0A1F7GB79"/>
<organism evidence="2 3">
    <name type="scientific">Candidatus Roizmanbacteria bacterium RIFCSPHIGHO2_01_FULL_39_12b</name>
    <dbReference type="NCBI Taxonomy" id="1802030"/>
    <lineage>
        <taxon>Bacteria</taxon>
        <taxon>Candidatus Roizmaniibacteriota</taxon>
    </lineage>
</organism>
<dbReference type="PANTHER" id="PTHR37304:SF1">
    <property type="entry name" value="MEMBRANE PROTEIN"/>
    <property type="match status" value="1"/>
</dbReference>
<evidence type="ECO:0000313" key="3">
    <source>
        <dbReference type="Proteomes" id="UP000178372"/>
    </source>
</evidence>
<gene>
    <name evidence="2" type="ORF">A2690_01830</name>
</gene>
<dbReference type="InterPro" id="IPR007211">
    <property type="entry name" value="DUF378"/>
</dbReference>
<comment type="caution">
    <text evidence="2">The sequence shown here is derived from an EMBL/GenBank/DDBJ whole genome shotgun (WGS) entry which is preliminary data.</text>
</comment>
<dbReference type="PANTHER" id="PTHR37304">
    <property type="entry name" value="MEMBRANE PROTEIN-RELATED"/>
    <property type="match status" value="1"/>
</dbReference>
<evidence type="ECO:0008006" key="4">
    <source>
        <dbReference type="Google" id="ProtNLM"/>
    </source>
</evidence>